<keyword evidence="1" id="KW-0175">Coiled coil</keyword>
<dbReference type="AlphaFoldDB" id="A0A4R6BJ23"/>
<protein>
    <submittedName>
        <fullName evidence="2">Uncharacterized protein</fullName>
    </submittedName>
</protein>
<dbReference type="EMBL" id="SCWE01000002">
    <property type="protein sequence ID" value="TDM01685.1"/>
    <property type="molecule type" value="Genomic_DNA"/>
</dbReference>
<evidence type="ECO:0000313" key="2">
    <source>
        <dbReference type="EMBL" id="TDM01685.1"/>
    </source>
</evidence>
<reference evidence="2 3" key="1">
    <citation type="submission" date="2019-01" db="EMBL/GenBank/DDBJ databases">
        <title>Draft genome sequences of the type strains of six Macrococcus species.</title>
        <authorList>
            <person name="Mazhar S."/>
            <person name="Altermann E."/>
            <person name="Hill C."/>
            <person name="Mcauliffe O."/>
        </authorList>
    </citation>
    <scope>NUCLEOTIDE SEQUENCE [LARGE SCALE GENOMIC DNA]</scope>
    <source>
        <strain evidence="2 3">CCM4809</strain>
    </source>
</reference>
<dbReference type="InterPro" id="IPR011990">
    <property type="entry name" value="TPR-like_helical_dom_sf"/>
</dbReference>
<dbReference type="Proteomes" id="UP000295328">
    <property type="component" value="Unassembled WGS sequence"/>
</dbReference>
<comment type="caution">
    <text evidence="2">The sequence shown here is derived from an EMBL/GenBank/DDBJ whole genome shotgun (WGS) entry which is preliminary data.</text>
</comment>
<proteinExistence type="predicted"/>
<sequence length="203" mass="23027">MIDQKIETAFEAYENGETAQAYKIFEEMKNEVTPGSEEASAYQHALGYLYIVDQKFDKAREHYQSMLEEAADEERPSILHQLGTIEQMDSEFSQAEEYFKQEAALLTSDDHEGQATNHYAHGYTVMLKGDYQSAQELLKQARAKAQDALSIAHTERALGELHAAQNDMQQACEHFKNAKSQFRIAGDEMGASEIEMLESIIFE</sequence>
<dbReference type="SUPFAM" id="SSF81901">
    <property type="entry name" value="HCP-like"/>
    <property type="match status" value="1"/>
</dbReference>
<organism evidence="2 3">
    <name type="scientific">Macrococcus hajekii</name>
    <dbReference type="NCBI Taxonomy" id="198482"/>
    <lineage>
        <taxon>Bacteria</taxon>
        <taxon>Bacillati</taxon>
        <taxon>Bacillota</taxon>
        <taxon>Bacilli</taxon>
        <taxon>Bacillales</taxon>
        <taxon>Staphylococcaceae</taxon>
        <taxon>Macrococcus</taxon>
    </lineage>
</organism>
<name>A0A4R6BJ23_9STAP</name>
<evidence type="ECO:0000256" key="1">
    <source>
        <dbReference type="SAM" id="Coils"/>
    </source>
</evidence>
<gene>
    <name evidence="2" type="ORF">ERX37_05600</name>
</gene>
<feature type="coiled-coil region" evidence="1">
    <location>
        <begin position="131"/>
        <end position="181"/>
    </location>
</feature>
<dbReference type="Gene3D" id="1.25.40.10">
    <property type="entry name" value="Tetratricopeptide repeat domain"/>
    <property type="match status" value="1"/>
</dbReference>
<evidence type="ECO:0000313" key="3">
    <source>
        <dbReference type="Proteomes" id="UP000295328"/>
    </source>
</evidence>
<dbReference type="OrthoDB" id="2417521at2"/>
<accession>A0A4R6BJ23</accession>
<keyword evidence="3" id="KW-1185">Reference proteome</keyword>
<dbReference type="RefSeq" id="WP_133429701.1">
    <property type="nucleotide sequence ID" value="NZ_BMCC01000003.1"/>
</dbReference>